<comment type="caution">
    <text evidence="1">The sequence shown here is derived from an EMBL/GenBank/DDBJ whole genome shotgun (WGS) entry which is preliminary data.</text>
</comment>
<accession>A0AAW2NYJ7</accession>
<dbReference type="PANTHER" id="PTHR36805:SF7">
    <property type="entry name" value="AGENET DOMAIN-CONTAINING PROTEIN"/>
    <property type="match status" value="1"/>
</dbReference>
<evidence type="ECO:0000313" key="1">
    <source>
        <dbReference type="EMBL" id="KAL0348962.1"/>
    </source>
</evidence>
<dbReference type="PANTHER" id="PTHR36805">
    <property type="entry name" value="AGENET DOMAIN-CONTAINING PROTEIN"/>
    <property type="match status" value="1"/>
</dbReference>
<dbReference type="EMBL" id="JACGWK010000006">
    <property type="protein sequence ID" value="KAL0348962.1"/>
    <property type="molecule type" value="Genomic_DNA"/>
</dbReference>
<evidence type="ECO:0008006" key="2">
    <source>
        <dbReference type="Google" id="ProtNLM"/>
    </source>
</evidence>
<reference evidence="1" key="2">
    <citation type="journal article" date="2024" name="Plant">
        <title>Genomic evolution and insights into agronomic trait innovations of Sesamum species.</title>
        <authorList>
            <person name="Miao H."/>
            <person name="Wang L."/>
            <person name="Qu L."/>
            <person name="Liu H."/>
            <person name="Sun Y."/>
            <person name="Le M."/>
            <person name="Wang Q."/>
            <person name="Wei S."/>
            <person name="Zheng Y."/>
            <person name="Lin W."/>
            <person name="Duan Y."/>
            <person name="Cao H."/>
            <person name="Xiong S."/>
            <person name="Wang X."/>
            <person name="Wei L."/>
            <person name="Li C."/>
            <person name="Ma Q."/>
            <person name="Ju M."/>
            <person name="Zhao R."/>
            <person name="Li G."/>
            <person name="Mu C."/>
            <person name="Tian Q."/>
            <person name="Mei H."/>
            <person name="Zhang T."/>
            <person name="Gao T."/>
            <person name="Zhang H."/>
        </authorList>
    </citation>
    <scope>NUCLEOTIDE SEQUENCE</scope>
    <source>
        <strain evidence="1">G01</strain>
    </source>
</reference>
<organism evidence="1">
    <name type="scientific">Sesamum angustifolium</name>
    <dbReference type="NCBI Taxonomy" id="2727405"/>
    <lineage>
        <taxon>Eukaryota</taxon>
        <taxon>Viridiplantae</taxon>
        <taxon>Streptophyta</taxon>
        <taxon>Embryophyta</taxon>
        <taxon>Tracheophyta</taxon>
        <taxon>Spermatophyta</taxon>
        <taxon>Magnoliopsida</taxon>
        <taxon>eudicotyledons</taxon>
        <taxon>Gunneridae</taxon>
        <taxon>Pentapetalae</taxon>
        <taxon>asterids</taxon>
        <taxon>lamiids</taxon>
        <taxon>Lamiales</taxon>
        <taxon>Pedaliaceae</taxon>
        <taxon>Sesamum</taxon>
    </lineage>
</organism>
<name>A0AAW2NYJ7_9LAMI</name>
<gene>
    <name evidence="1" type="ORF">Sangu_1124000</name>
</gene>
<protein>
    <recommendedName>
        <fullName evidence="2">Agenet-like domain-containing protein</fullName>
    </recommendedName>
</protein>
<reference evidence="1" key="1">
    <citation type="submission" date="2020-06" db="EMBL/GenBank/DDBJ databases">
        <authorList>
            <person name="Li T."/>
            <person name="Hu X."/>
            <person name="Zhang T."/>
            <person name="Song X."/>
            <person name="Zhang H."/>
            <person name="Dai N."/>
            <person name="Sheng W."/>
            <person name="Hou X."/>
            <person name="Wei L."/>
        </authorList>
    </citation>
    <scope>NUCLEOTIDE SEQUENCE</scope>
    <source>
        <strain evidence="1">G01</strain>
        <tissue evidence="1">Leaf</tissue>
    </source>
</reference>
<dbReference type="AlphaFoldDB" id="A0AAW2NYJ7"/>
<proteinExistence type="predicted"/>
<sequence>MENVIKLHFKVGELAEARSFQSGYRGAWFRCKIELHPPPLGEGSSYEIHLKDIRPSLDWSPQCGWTVPNQEGDTGRACAQLIKPVNQGMINYNLEPSLSEFVGLIKSD</sequence>